<accession>A0A2K3DJM5</accession>
<dbReference type="Gramene" id="PNW80744">
    <property type="protein sequence ID" value="PNW80744"/>
    <property type="gene ID" value="CHLRE_07g328000v5"/>
</dbReference>
<feature type="compositionally biased region" description="Polar residues" evidence="1">
    <location>
        <begin position="82"/>
        <end position="96"/>
    </location>
</feature>
<organism evidence="4 5">
    <name type="scientific">Chlamydomonas reinhardtii</name>
    <name type="common">Chlamydomonas smithii</name>
    <dbReference type="NCBI Taxonomy" id="3055"/>
    <lineage>
        <taxon>Eukaryota</taxon>
        <taxon>Viridiplantae</taxon>
        <taxon>Chlorophyta</taxon>
        <taxon>core chlorophytes</taxon>
        <taxon>Chlorophyceae</taxon>
        <taxon>CS clade</taxon>
        <taxon>Chlamydomonadales</taxon>
        <taxon>Chlamydomonadaceae</taxon>
        <taxon>Chlamydomonas</taxon>
    </lineage>
</organism>
<keyword evidence="2" id="KW-1133">Transmembrane helix</keyword>
<dbReference type="GO" id="GO:0006357">
    <property type="term" value="P:regulation of transcription by RNA polymerase II"/>
    <property type="evidence" value="ECO:0000318"/>
    <property type="project" value="GO_Central"/>
</dbReference>
<keyword evidence="2" id="KW-0472">Membrane</keyword>
<feature type="region of interest" description="Disordered" evidence="1">
    <location>
        <begin position="503"/>
        <end position="526"/>
    </location>
</feature>
<feature type="compositionally biased region" description="Basic and acidic residues" evidence="1">
    <location>
        <begin position="419"/>
        <end position="429"/>
    </location>
</feature>
<dbReference type="GO" id="GO:0000981">
    <property type="term" value="F:DNA-binding transcription factor activity, RNA polymerase II-specific"/>
    <property type="evidence" value="ECO:0000318"/>
    <property type="project" value="GO_Central"/>
</dbReference>
<dbReference type="GO" id="GO:0005634">
    <property type="term" value="C:nucleus"/>
    <property type="evidence" value="ECO:0000318"/>
    <property type="project" value="GO_Central"/>
</dbReference>
<feature type="compositionally biased region" description="Low complexity" evidence="1">
    <location>
        <begin position="277"/>
        <end position="301"/>
    </location>
</feature>
<feature type="compositionally biased region" description="Low complexity" evidence="1">
    <location>
        <begin position="317"/>
        <end position="327"/>
    </location>
</feature>
<proteinExistence type="predicted"/>
<feature type="region of interest" description="Disordered" evidence="1">
    <location>
        <begin position="346"/>
        <end position="482"/>
    </location>
</feature>
<evidence type="ECO:0000313" key="5">
    <source>
        <dbReference type="Proteomes" id="UP000006906"/>
    </source>
</evidence>
<keyword evidence="2" id="KW-0812">Transmembrane</keyword>
<dbReference type="PANTHER" id="PTHR24330">
    <property type="entry name" value="HOMEOBOX PROTEIN BARH-LIKE"/>
    <property type="match status" value="1"/>
</dbReference>
<dbReference type="PANTHER" id="PTHR24330:SF10">
    <property type="entry name" value="HOMEOBOX PROTEIN B-H1-RELATED"/>
    <property type="match status" value="1"/>
</dbReference>
<dbReference type="EMBL" id="CM008968">
    <property type="protein sequence ID" value="PNW80744.1"/>
    <property type="molecule type" value="Genomic_DNA"/>
</dbReference>
<name>A0A2K3DJM5_CHLRE</name>
<dbReference type="ExpressionAtlas" id="A0A2K3DJM5">
    <property type="expression patterns" value="baseline and differential"/>
</dbReference>
<dbReference type="InParanoid" id="A0A2K3DJM5"/>
<dbReference type="InterPro" id="IPR052145">
    <property type="entry name" value="Mediator/Homeobox_domain"/>
</dbReference>
<sequence>MARKCLTTVVVCLLASTVAAQVIADEKKTLEEAFFGSRKGLGRLERMLQIETEPEPEPKEPTGTSCGPAALTDRTDCAAPVTSDQPAPTVTTTTSKPSEEGRQQTCTGPDCLEAPMPGQVGAPNHAASDAAAQAPQTRPLTYGPMTSTAFDRMVAKKRAAVRAQVEAAGGMDGMLKTFMEAHADPFKEAAALKVPRHASDEAGIPIPSASSASSGSSKQQQPPPVRRDFEMRFAAEAPAMAPANDEEAVLADEAAARSHTPAAAGRAWGTSEANLRKQQTQQQPKGQQQQPTGQQQDDQQQPNGPGRPPMTEEEAAKLAVQAAARKAGLGRKRLAAQAGRLLDRQAALSAAMQAKQSAKATALPTRTTTGAGATGQQQQQQQQQQQPLGRPKRGVTASSGGADYKTMPAASRSGFAGRGPREPRIEVEAHVMPGASRPASELPDADRVPDSLLRPKPQPQQQPETAAATEQTAASEAAAPHHVRSDIERVLLLEQHATAAAAAALTEEAPREPAASKPAKAVRKPSARMSQAVYKLQLQQRIQADQAAQARSWAALDYACAALLLMVAPVAVFLAAAVMEDVFLRSTGAAPSVPSTSSSASWSELPVRWAELTAGLWRRTRRAAAAAMKALPVVAHGGGRDQLPMCSQEQEALAAITSHATGVADLTVRRRH</sequence>
<dbReference type="KEGG" id="cre:CHLRE_07g328000v5"/>
<protein>
    <submittedName>
        <fullName evidence="4">Uncharacterized protein</fullName>
    </submittedName>
</protein>
<feature type="compositionally biased region" description="Low complexity" evidence="1">
    <location>
        <begin position="346"/>
        <end position="389"/>
    </location>
</feature>
<dbReference type="GO" id="GO:0000977">
    <property type="term" value="F:RNA polymerase II transcription regulatory region sequence-specific DNA binding"/>
    <property type="evidence" value="ECO:0000318"/>
    <property type="project" value="GO_Central"/>
</dbReference>
<evidence type="ECO:0000256" key="3">
    <source>
        <dbReference type="SAM" id="SignalP"/>
    </source>
</evidence>
<dbReference type="Proteomes" id="UP000006906">
    <property type="component" value="Chromosome 7"/>
</dbReference>
<feature type="transmembrane region" description="Helical" evidence="2">
    <location>
        <begin position="553"/>
        <end position="578"/>
    </location>
</feature>
<feature type="signal peptide" evidence="3">
    <location>
        <begin position="1"/>
        <end position="20"/>
    </location>
</feature>
<evidence type="ECO:0000256" key="1">
    <source>
        <dbReference type="SAM" id="MobiDB-lite"/>
    </source>
</evidence>
<dbReference type="OMA" id="FEMRFQP"/>
<keyword evidence="3" id="KW-0732">Signal</keyword>
<keyword evidence="5" id="KW-1185">Reference proteome</keyword>
<dbReference type="OrthoDB" id="547239at2759"/>
<dbReference type="AlphaFoldDB" id="A0A2K3DJM5"/>
<feature type="region of interest" description="Disordered" evidence="1">
    <location>
        <begin position="51"/>
        <end position="125"/>
    </location>
</feature>
<feature type="chain" id="PRO_5014353116" evidence="3">
    <location>
        <begin position="21"/>
        <end position="672"/>
    </location>
</feature>
<feature type="region of interest" description="Disordered" evidence="1">
    <location>
        <begin position="252"/>
        <end position="331"/>
    </location>
</feature>
<feature type="compositionally biased region" description="Low complexity" evidence="1">
    <location>
        <begin position="503"/>
        <end position="515"/>
    </location>
</feature>
<dbReference type="GeneID" id="5716222"/>
<feature type="compositionally biased region" description="Low complexity" evidence="1">
    <location>
        <begin position="202"/>
        <end position="220"/>
    </location>
</feature>
<dbReference type="RefSeq" id="XP_042922701.1">
    <property type="nucleotide sequence ID" value="XM_043064133.1"/>
</dbReference>
<reference evidence="4 5" key="1">
    <citation type="journal article" date="2007" name="Science">
        <title>The Chlamydomonas genome reveals the evolution of key animal and plant functions.</title>
        <authorList>
            <person name="Merchant S.S."/>
            <person name="Prochnik S.E."/>
            <person name="Vallon O."/>
            <person name="Harris E.H."/>
            <person name="Karpowicz S.J."/>
            <person name="Witman G.B."/>
            <person name="Terry A."/>
            <person name="Salamov A."/>
            <person name="Fritz-Laylin L.K."/>
            <person name="Marechal-Drouard L."/>
            <person name="Marshall W.F."/>
            <person name="Qu L.H."/>
            <person name="Nelson D.R."/>
            <person name="Sanderfoot A.A."/>
            <person name="Spalding M.H."/>
            <person name="Kapitonov V.V."/>
            <person name="Ren Q."/>
            <person name="Ferris P."/>
            <person name="Lindquist E."/>
            <person name="Shapiro H."/>
            <person name="Lucas S.M."/>
            <person name="Grimwood J."/>
            <person name="Schmutz J."/>
            <person name="Cardol P."/>
            <person name="Cerutti H."/>
            <person name="Chanfreau G."/>
            <person name="Chen C.L."/>
            <person name="Cognat V."/>
            <person name="Croft M.T."/>
            <person name="Dent R."/>
            <person name="Dutcher S."/>
            <person name="Fernandez E."/>
            <person name="Fukuzawa H."/>
            <person name="Gonzalez-Ballester D."/>
            <person name="Gonzalez-Halphen D."/>
            <person name="Hallmann A."/>
            <person name="Hanikenne M."/>
            <person name="Hippler M."/>
            <person name="Inwood W."/>
            <person name="Jabbari K."/>
            <person name="Kalanon M."/>
            <person name="Kuras R."/>
            <person name="Lefebvre P.A."/>
            <person name="Lemaire S.D."/>
            <person name="Lobanov A.V."/>
            <person name="Lohr M."/>
            <person name="Manuell A."/>
            <person name="Meier I."/>
            <person name="Mets L."/>
            <person name="Mittag M."/>
            <person name="Mittelmeier T."/>
            <person name="Moroney J.V."/>
            <person name="Moseley J."/>
            <person name="Napoli C."/>
            <person name="Nedelcu A.M."/>
            <person name="Niyogi K."/>
            <person name="Novoselov S.V."/>
            <person name="Paulsen I.T."/>
            <person name="Pazour G."/>
            <person name="Purton S."/>
            <person name="Ral J.P."/>
            <person name="Riano-Pachon D.M."/>
            <person name="Riekhof W."/>
            <person name="Rymarquis L."/>
            <person name="Schroda M."/>
            <person name="Stern D."/>
            <person name="Umen J."/>
            <person name="Willows R."/>
            <person name="Wilson N."/>
            <person name="Zimmer S.L."/>
            <person name="Allmer J."/>
            <person name="Balk J."/>
            <person name="Bisova K."/>
            <person name="Chen C.J."/>
            <person name="Elias M."/>
            <person name="Gendler K."/>
            <person name="Hauser C."/>
            <person name="Lamb M.R."/>
            <person name="Ledford H."/>
            <person name="Long J.C."/>
            <person name="Minagawa J."/>
            <person name="Page M.D."/>
            <person name="Pan J."/>
            <person name="Pootakham W."/>
            <person name="Roje S."/>
            <person name="Rose A."/>
            <person name="Stahlberg E."/>
            <person name="Terauchi A.M."/>
            <person name="Yang P."/>
            <person name="Ball S."/>
            <person name="Bowler C."/>
            <person name="Dieckmann C.L."/>
            <person name="Gladyshev V.N."/>
            <person name="Green P."/>
            <person name="Jorgensen R."/>
            <person name="Mayfield S."/>
            <person name="Mueller-Roeber B."/>
            <person name="Rajamani S."/>
            <person name="Sayre R.T."/>
            <person name="Brokstein P."/>
            <person name="Dubchak I."/>
            <person name="Goodstein D."/>
            <person name="Hornick L."/>
            <person name="Huang Y.W."/>
            <person name="Jhaveri J."/>
            <person name="Luo Y."/>
            <person name="Martinez D."/>
            <person name="Ngau W.C."/>
            <person name="Otillar B."/>
            <person name="Poliakov A."/>
            <person name="Porter A."/>
            <person name="Szajkowski L."/>
            <person name="Werner G."/>
            <person name="Zhou K."/>
            <person name="Grigoriev I.V."/>
            <person name="Rokhsar D.S."/>
            <person name="Grossman A.R."/>
        </authorList>
    </citation>
    <scope>NUCLEOTIDE SEQUENCE [LARGE SCALE GENOMIC DNA]</scope>
    <source>
        <strain evidence="5">CC-503</strain>
    </source>
</reference>
<feature type="compositionally biased region" description="Low complexity" evidence="1">
    <location>
        <begin position="459"/>
        <end position="480"/>
    </location>
</feature>
<evidence type="ECO:0000313" key="4">
    <source>
        <dbReference type="EMBL" id="PNW80744.1"/>
    </source>
</evidence>
<evidence type="ECO:0000256" key="2">
    <source>
        <dbReference type="SAM" id="Phobius"/>
    </source>
</evidence>
<gene>
    <name evidence="4" type="ORF">CHLRE_07g328000v5</name>
</gene>
<feature type="region of interest" description="Disordered" evidence="1">
    <location>
        <begin position="195"/>
        <end position="225"/>
    </location>
</feature>